<accession>A0ABQ5CUJ3</accession>
<organism evidence="1 2">
    <name type="scientific">Tanacetum coccineum</name>
    <dbReference type="NCBI Taxonomy" id="301880"/>
    <lineage>
        <taxon>Eukaryota</taxon>
        <taxon>Viridiplantae</taxon>
        <taxon>Streptophyta</taxon>
        <taxon>Embryophyta</taxon>
        <taxon>Tracheophyta</taxon>
        <taxon>Spermatophyta</taxon>
        <taxon>Magnoliopsida</taxon>
        <taxon>eudicotyledons</taxon>
        <taxon>Gunneridae</taxon>
        <taxon>Pentapetalae</taxon>
        <taxon>asterids</taxon>
        <taxon>campanulids</taxon>
        <taxon>Asterales</taxon>
        <taxon>Asteraceae</taxon>
        <taxon>Asteroideae</taxon>
        <taxon>Anthemideae</taxon>
        <taxon>Anthemidinae</taxon>
        <taxon>Tanacetum</taxon>
    </lineage>
</organism>
<protein>
    <submittedName>
        <fullName evidence="1">Uncharacterized protein</fullName>
    </submittedName>
</protein>
<comment type="caution">
    <text evidence="1">The sequence shown here is derived from an EMBL/GenBank/DDBJ whole genome shotgun (WGS) entry which is preliminary data.</text>
</comment>
<keyword evidence="2" id="KW-1185">Reference proteome</keyword>
<gene>
    <name evidence="1" type="ORF">Tco_0911010</name>
</gene>
<reference evidence="1" key="1">
    <citation type="journal article" date="2022" name="Int. J. Mol. Sci.">
        <title>Draft Genome of Tanacetum Coccineum: Genomic Comparison of Closely Related Tanacetum-Family Plants.</title>
        <authorList>
            <person name="Yamashiro T."/>
            <person name="Shiraishi A."/>
            <person name="Nakayama K."/>
            <person name="Satake H."/>
        </authorList>
    </citation>
    <scope>NUCLEOTIDE SEQUENCE</scope>
</reference>
<evidence type="ECO:0000313" key="2">
    <source>
        <dbReference type="Proteomes" id="UP001151760"/>
    </source>
</evidence>
<name>A0ABQ5CUJ3_9ASTR</name>
<dbReference type="Proteomes" id="UP001151760">
    <property type="component" value="Unassembled WGS sequence"/>
</dbReference>
<sequence length="94" mass="10882">MDTIPPRFADVLEFLIIIKGDRCNVVSRLLLAATSYYLWNERNSRLFKKKSSTVPQIIEVITSIVRLKLVTFKFKRFLLVTGFYSINGKIQAQV</sequence>
<reference evidence="1" key="2">
    <citation type="submission" date="2022-01" db="EMBL/GenBank/DDBJ databases">
        <authorList>
            <person name="Yamashiro T."/>
            <person name="Shiraishi A."/>
            <person name="Satake H."/>
            <person name="Nakayama K."/>
        </authorList>
    </citation>
    <scope>NUCLEOTIDE SEQUENCE</scope>
</reference>
<dbReference type="EMBL" id="BQNB010014649">
    <property type="protein sequence ID" value="GJT30735.1"/>
    <property type="molecule type" value="Genomic_DNA"/>
</dbReference>
<proteinExistence type="predicted"/>
<evidence type="ECO:0000313" key="1">
    <source>
        <dbReference type="EMBL" id="GJT30735.1"/>
    </source>
</evidence>